<dbReference type="Proteomes" id="UP000824890">
    <property type="component" value="Unassembled WGS sequence"/>
</dbReference>
<organism evidence="1 2">
    <name type="scientific">Brassica napus</name>
    <name type="common">Rape</name>
    <dbReference type="NCBI Taxonomy" id="3708"/>
    <lineage>
        <taxon>Eukaryota</taxon>
        <taxon>Viridiplantae</taxon>
        <taxon>Streptophyta</taxon>
        <taxon>Embryophyta</taxon>
        <taxon>Tracheophyta</taxon>
        <taxon>Spermatophyta</taxon>
        <taxon>Magnoliopsida</taxon>
        <taxon>eudicotyledons</taxon>
        <taxon>Gunneridae</taxon>
        <taxon>Pentapetalae</taxon>
        <taxon>rosids</taxon>
        <taxon>malvids</taxon>
        <taxon>Brassicales</taxon>
        <taxon>Brassicaceae</taxon>
        <taxon>Brassiceae</taxon>
        <taxon>Brassica</taxon>
    </lineage>
</organism>
<protein>
    <submittedName>
        <fullName evidence="1">Uncharacterized protein</fullName>
    </submittedName>
</protein>
<gene>
    <name evidence="1" type="ORF">HID58_057573</name>
</gene>
<name>A0ABQ8ARH3_BRANA</name>
<evidence type="ECO:0000313" key="1">
    <source>
        <dbReference type="EMBL" id="KAH0895144.1"/>
    </source>
</evidence>
<accession>A0ABQ8ARH3</accession>
<proteinExistence type="predicted"/>
<dbReference type="EMBL" id="JAGKQM010000013">
    <property type="protein sequence ID" value="KAH0895144.1"/>
    <property type="molecule type" value="Genomic_DNA"/>
</dbReference>
<comment type="caution">
    <text evidence="1">The sequence shown here is derived from an EMBL/GenBank/DDBJ whole genome shotgun (WGS) entry which is preliminary data.</text>
</comment>
<sequence>MMDMLIFAHNNFFKTSDLNLSFFNGHLTDLKVGRCSNKVEMRLLRSWEARNVKKGGELMWIDLLFVDEKVMPSTLIHGTINSHRLKKYGDHGFDVTRSPNNFKISDFPLAIRFNDHTVFELLTDSVNPIPDEMFRFRTHEQLLALANTGTHLPDLIGELASIRSTFNDNLQGNHRVMVTLQMKGDLSSCLSLSA</sequence>
<evidence type="ECO:0000313" key="2">
    <source>
        <dbReference type="Proteomes" id="UP000824890"/>
    </source>
</evidence>
<keyword evidence="2" id="KW-1185">Reference proteome</keyword>
<reference evidence="1 2" key="1">
    <citation type="submission" date="2021-05" db="EMBL/GenBank/DDBJ databases">
        <title>Genome Assembly of Synthetic Allotetraploid Brassica napus Reveals Homoeologous Exchanges between Subgenomes.</title>
        <authorList>
            <person name="Davis J.T."/>
        </authorList>
    </citation>
    <scope>NUCLEOTIDE SEQUENCE [LARGE SCALE GENOMIC DNA]</scope>
    <source>
        <strain evidence="2">cv. Da-Ae</strain>
        <tissue evidence="1">Seedling</tissue>
    </source>
</reference>